<dbReference type="AlphaFoldDB" id="A0AAQ3RQ80"/>
<organism evidence="1 2">
    <name type="scientific">Vigna mungo</name>
    <name type="common">Black gram</name>
    <name type="synonym">Phaseolus mungo</name>
    <dbReference type="NCBI Taxonomy" id="3915"/>
    <lineage>
        <taxon>Eukaryota</taxon>
        <taxon>Viridiplantae</taxon>
        <taxon>Streptophyta</taxon>
        <taxon>Embryophyta</taxon>
        <taxon>Tracheophyta</taxon>
        <taxon>Spermatophyta</taxon>
        <taxon>Magnoliopsida</taxon>
        <taxon>eudicotyledons</taxon>
        <taxon>Gunneridae</taxon>
        <taxon>Pentapetalae</taxon>
        <taxon>rosids</taxon>
        <taxon>fabids</taxon>
        <taxon>Fabales</taxon>
        <taxon>Fabaceae</taxon>
        <taxon>Papilionoideae</taxon>
        <taxon>50 kb inversion clade</taxon>
        <taxon>NPAAA clade</taxon>
        <taxon>indigoferoid/millettioid clade</taxon>
        <taxon>Phaseoleae</taxon>
        <taxon>Vigna</taxon>
    </lineage>
</organism>
<dbReference type="EMBL" id="CP144694">
    <property type="protein sequence ID" value="WVZ02537.1"/>
    <property type="molecule type" value="Genomic_DNA"/>
</dbReference>
<evidence type="ECO:0000313" key="2">
    <source>
        <dbReference type="Proteomes" id="UP001374535"/>
    </source>
</evidence>
<sequence length="101" mass="12197">MTHACIYIYIYIYIYRQQYDASEKHLISSLTRCTIILPRYVMVIKLLTHSTLARSWFSILLSRDLMVTTIIRFIDQFFLLQFRHECLPISSNRRACQKHQH</sequence>
<reference evidence="1 2" key="1">
    <citation type="journal article" date="2023" name="Life. Sci Alliance">
        <title>Evolutionary insights into 3D genome organization and epigenetic landscape of Vigna mungo.</title>
        <authorList>
            <person name="Junaid A."/>
            <person name="Singh B."/>
            <person name="Bhatia S."/>
        </authorList>
    </citation>
    <scope>NUCLEOTIDE SEQUENCE [LARGE SCALE GENOMIC DNA]</scope>
    <source>
        <strain evidence="1">Urdbean</strain>
    </source>
</reference>
<proteinExistence type="predicted"/>
<gene>
    <name evidence="1" type="ORF">V8G54_023343</name>
</gene>
<protein>
    <submittedName>
        <fullName evidence="1">Uncharacterized protein</fullName>
    </submittedName>
</protein>
<accession>A0AAQ3RQ80</accession>
<dbReference type="Proteomes" id="UP001374535">
    <property type="component" value="Chromosome 7"/>
</dbReference>
<name>A0AAQ3RQ80_VIGMU</name>
<keyword evidence="2" id="KW-1185">Reference proteome</keyword>
<evidence type="ECO:0000313" key="1">
    <source>
        <dbReference type="EMBL" id="WVZ02537.1"/>
    </source>
</evidence>